<evidence type="ECO:0000256" key="1">
    <source>
        <dbReference type="ARBA" id="ARBA00023054"/>
    </source>
</evidence>
<sequence>MQGQVVGDSASGEAAGAAEKQQFHHRPGGKPQVPHYQQHTPKQAAYTLPGVLYFLQAEARRFDRERNEWEIQKAELMVG</sequence>
<evidence type="ECO:0000256" key="2">
    <source>
        <dbReference type="SAM" id="MobiDB-lite"/>
    </source>
</evidence>
<protein>
    <recommendedName>
        <fullName evidence="3">Striatin N-terminal domain-containing protein</fullName>
    </recommendedName>
</protein>
<reference evidence="4 5" key="1">
    <citation type="journal article" name="Sci. Rep.">
        <title>Genome-scale phylogenetic analyses confirm Olpidium as the closest living zoosporic fungus to the non-flagellated, terrestrial fungi.</title>
        <authorList>
            <person name="Chang Y."/>
            <person name="Rochon D."/>
            <person name="Sekimoto S."/>
            <person name="Wang Y."/>
            <person name="Chovatia M."/>
            <person name="Sandor L."/>
            <person name="Salamov A."/>
            <person name="Grigoriev I.V."/>
            <person name="Stajich J.E."/>
            <person name="Spatafora J.W."/>
        </authorList>
    </citation>
    <scope>NUCLEOTIDE SEQUENCE [LARGE SCALE GENOMIC DNA]</scope>
    <source>
        <strain evidence="4">S191</strain>
    </source>
</reference>
<dbReference type="InterPro" id="IPR013258">
    <property type="entry name" value="Striatin_N"/>
</dbReference>
<comment type="caution">
    <text evidence="4">The sequence shown here is derived from an EMBL/GenBank/DDBJ whole genome shotgun (WGS) entry which is preliminary data.</text>
</comment>
<feature type="compositionally biased region" description="Low complexity" evidence="2">
    <location>
        <begin position="9"/>
        <end position="19"/>
    </location>
</feature>
<evidence type="ECO:0000313" key="4">
    <source>
        <dbReference type="EMBL" id="KAG5456646.1"/>
    </source>
</evidence>
<dbReference type="Proteomes" id="UP000673691">
    <property type="component" value="Unassembled WGS sequence"/>
</dbReference>
<keyword evidence="5" id="KW-1185">Reference proteome</keyword>
<feature type="domain" description="Striatin N-terminal" evidence="3">
    <location>
        <begin position="47"/>
        <end position="76"/>
    </location>
</feature>
<dbReference type="AlphaFoldDB" id="A0A8H7ZNZ1"/>
<keyword evidence="1" id="KW-0175">Coiled coil</keyword>
<dbReference type="Pfam" id="PF08232">
    <property type="entry name" value="Striatin"/>
    <property type="match status" value="1"/>
</dbReference>
<dbReference type="PANTHER" id="PTHR15653:SF0">
    <property type="entry name" value="CONNECTOR OF KINASE TO AP-1, ISOFORM E"/>
    <property type="match status" value="1"/>
</dbReference>
<dbReference type="PANTHER" id="PTHR15653">
    <property type="entry name" value="STRIATIN"/>
    <property type="match status" value="1"/>
</dbReference>
<accession>A0A8H7ZNZ1</accession>
<feature type="region of interest" description="Disordered" evidence="2">
    <location>
        <begin position="1"/>
        <end position="41"/>
    </location>
</feature>
<evidence type="ECO:0000313" key="5">
    <source>
        <dbReference type="Proteomes" id="UP000673691"/>
    </source>
</evidence>
<dbReference type="EMBL" id="JAEFCI010011405">
    <property type="protein sequence ID" value="KAG5456646.1"/>
    <property type="molecule type" value="Genomic_DNA"/>
</dbReference>
<proteinExistence type="predicted"/>
<dbReference type="OrthoDB" id="727118at2759"/>
<name>A0A8H7ZNZ1_9FUNG</name>
<organism evidence="4 5">
    <name type="scientific">Olpidium bornovanus</name>
    <dbReference type="NCBI Taxonomy" id="278681"/>
    <lineage>
        <taxon>Eukaryota</taxon>
        <taxon>Fungi</taxon>
        <taxon>Fungi incertae sedis</taxon>
        <taxon>Olpidiomycota</taxon>
        <taxon>Olpidiomycotina</taxon>
        <taxon>Olpidiomycetes</taxon>
        <taxon>Olpidiales</taxon>
        <taxon>Olpidiaceae</taxon>
        <taxon>Olpidium</taxon>
    </lineage>
</organism>
<gene>
    <name evidence="4" type="ORF">BJ554DRAFT_3559</name>
</gene>
<evidence type="ECO:0000259" key="3">
    <source>
        <dbReference type="Pfam" id="PF08232"/>
    </source>
</evidence>
<dbReference type="InterPro" id="IPR051488">
    <property type="entry name" value="WD_repeat_striatin"/>
</dbReference>